<dbReference type="GO" id="GO:0030422">
    <property type="term" value="P:siRNA processing"/>
    <property type="evidence" value="ECO:0007669"/>
    <property type="project" value="TreeGrafter"/>
</dbReference>
<keyword evidence="1" id="KW-0808">Transferase</keyword>
<dbReference type="GO" id="GO:0031380">
    <property type="term" value="C:nuclear RNA-directed RNA polymerase complex"/>
    <property type="evidence" value="ECO:0007669"/>
    <property type="project" value="TreeGrafter"/>
</dbReference>
<comment type="catalytic activity">
    <reaction evidence="1">
        <text>RNA(n) + a ribonucleoside 5'-triphosphate = RNA(n+1) + diphosphate</text>
        <dbReference type="Rhea" id="RHEA:21248"/>
        <dbReference type="Rhea" id="RHEA-COMP:14527"/>
        <dbReference type="Rhea" id="RHEA-COMP:17342"/>
        <dbReference type="ChEBI" id="CHEBI:33019"/>
        <dbReference type="ChEBI" id="CHEBI:61557"/>
        <dbReference type="ChEBI" id="CHEBI:140395"/>
        <dbReference type="EC" id="2.7.7.48"/>
    </reaction>
</comment>
<evidence type="ECO:0000259" key="3">
    <source>
        <dbReference type="Pfam" id="PF05183"/>
    </source>
</evidence>
<dbReference type="GO" id="GO:0003968">
    <property type="term" value="F:RNA-directed RNA polymerase activity"/>
    <property type="evidence" value="ECO:0007669"/>
    <property type="project" value="UniProtKB-KW"/>
</dbReference>
<sequence>MEVYMQDLPQGLNDQGLRTQLIPIITNTLNITDWTCTKYRGKLFGTVTFLYKDQGDKFLKMYGVRRTGPRGERGTLKILNGWVRCRPSKNTPDQFLLRSMIKTAEDQKRQEEEEKLSPNDKKVSFDLREFSCGHYEYLNGRLSYNPDIKWPVKGVARFARDSLIILYDSIRVEIPYRTVDEIVVGSVFQIPMLTLTLWEAPRIFHEDTASQDIAFLFSQLGIYGSSIGANKVSRIRLSHLPHTSADHAAILGQSLVYGIQVSPVEFNTRLQRLKQKEKLKISYYDFPNVLYGQTSMADGRKAIRALLDEYQANSSIPFDILFQFQALVENGYLLPQTVEILLKRLHQTARAPFTNGYPGARATGNYRQATNSNGTGHANNSSAATASFPISAGAVKKLFSQIPFPSPNVEASTFSPDEIWSYLEGNEREIRRGTAKELISERESQSLVMVYKVQVTPTRVILLGPEPEAKNRILRKFPDHISYFARVQFCEEDGQDLFFNPRVSLDLVWGRFKSILLQGVHIAGRDYRFLGFSHSSLRAHSVWFMAPFSDHDGRSQDYFRVISLLGRFNKIYSPSRCAARIGQAFSETPFSIDLLSIGARIEIMDDVKSKDGERVFSDGVGTLSRPLMEAIHASLPQNRDTTTCFQIRWAGAKGMLSLDDTLKGMVMRIRPSMIKFESEDSQYLEICDMGNKPIPLVLNRQMIKILEDMGVANEWFLQVQSRELERLRMITAQIHNTVTFLKRQKVAEQINFSKFIRRLHKLGIDYKKDKFLCSVVETVILREVRLLKHKARIPVEKGVTLFGVMDEFGFLEEDEIYVTFEEEKLYRKRGIHVNLHNRLVLITRSPALHPGDIQVRTVVVPPDNHPLRSLSNCVVFSQKGKRDLPSQLSGGDLDGDIYNIIWDNLAVDSSTAEFAPADYPRVSPLNIGREVKWEDMTNFFVEFMATDQLGVIATKHLILADRKDAGTVDEECKLLAEMHSTGVDYSKSGIPIDINKLRGLTKTKYRPEFLAPAPPANIIDKTEIQFEPAKAPAAEDEDDESGPGHLYYTSNKILGILYRAIDEKRIWKYDIHQFVSRQGPSVWEELLQYINYRCQDLGYVDWEAALDEARRIRDAYDDAVWTATMEYSDNFTKGLSELEVFTGYIFNKTGAQTRRQRDRSVRLKDDYDAIARWVESMIRKKKVDPRDSDDDDEEDDYSDSGVDTDDYGTDSRHHDSTPLELSIACLHVGIIKSKSFGRNKDDFQTFKIVAAQCALTELELALQRQEFATGAAIVAAGTRRVPRSGVAL</sequence>
<dbReference type="EC" id="2.7.7.48" evidence="1"/>
<dbReference type="GO" id="GO:0003723">
    <property type="term" value="F:RNA binding"/>
    <property type="evidence" value="ECO:0007669"/>
    <property type="project" value="UniProtKB-KW"/>
</dbReference>
<protein>
    <recommendedName>
        <fullName evidence="1">RNA-dependent RNA polymerase</fullName>
        <ecNumber evidence="1">2.7.7.48</ecNumber>
    </recommendedName>
</protein>
<proteinExistence type="inferred from homology"/>
<evidence type="ECO:0000256" key="2">
    <source>
        <dbReference type="SAM" id="MobiDB-lite"/>
    </source>
</evidence>
<feature type="domain" description="RDRP core" evidence="3">
    <location>
        <begin position="455"/>
        <end position="1061"/>
    </location>
</feature>
<feature type="domain" description="RdRP-like PH" evidence="4">
    <location>
        <begin position="124"/>
        <end position="278"/>
    </location>
</feature>
<dbReference type="InterPro" id="IPR057596">
    <property type="entry name" value="RDRP_core"/>
</dbReference>
<reference evidence="5 6" key="1">
    <citation type="journal article" date="2024" name="Front Chem Biol">
        <title>Unveiling the potential of Daldinia eschscholtzii MFLUCC 19-0629 through bioactivity and bioinformatics studies for enhanced sustainable agriculture production.</title>
        <authorList>
            <person name="Brooks S."/>
            <person name="Weaver J.A."/>
            <person name="Klomchit A."/>
            <person name="Alharthi S.A."/>
            <person name="Onlamun T."/>
            <person name="Nurani R."/>
            <person name="Vong T.K."/>
            <person name="Alberti F."/>
            <person name="Greco C."/>
        </authorList>
    </citation>
    <scope>NUCLEOTIDE SEQUENCE [LARGE SCALE GENOMIC DNA]</scope>
    <source>
        <strain evidence="5">MFLUCC 19-0629</strain>
    </source>
</reference>
<accession>A0AAX6MTJ6</accession>
<gene>
    <name evidence="5" type="ORF">Daesc_003615</name>
</gene>
<comment type="caution">
    <text evidence="5">The sequence shown here is derived from an EMBL/GenBank/DDBJ whole genome shotgun (WGS) entry which is preliminary data.</text>
</comment>
<dbReference type="PANTHER" id="PTHR23079">
    <property type="entry name" value="RNA-DEPENDENT RNA POLYMERASE"/>
    <property type="match status" value="1"/>
</dbReference>
<evidence type="ECO:0000313" key="6">
    <source>
        <dbReference type="Proteomes" id="UP001369815"/>
    </source>
</evidence>
<dbReference type="Proteomes" id="UP001369815">
    <property type="component" value="Unassembled WGS sequence"/>
</dbReference>
<evidence type="ECO:0000313" key="5">
    <source>
        <dbReference type="EMBL" id="KAK6955968.1"/>
    </source>
</evidence>
<dbReference type="EMBL" id="JBANMG010000003">
    <property type="protein sequence ID" value="KAK6955968.1"/>
    <property type="molecule type" value="Genomic_DNA"/>
</dbReference>
<keyword evidence="6" id="KW-1185">Reference proteome</keyword>
<name>A0AAX6MTJ6_9PEZI</name>
<keyword evidence="1" id="KW-0548">Nucleotidyltransferase</keyword>
<organism evidence="5 6">
    <name type="scientific">Daldinia eschscholtzii</name>
    <dbReference type="NCBI Taxonomy" id="292717"/>
    <lineage>
        <taxon>Eukaryota</taxon>
        <taxon>Fungi</taxon>
        <taxon>Dikarya</taxon>
        <taxon>Ascomycota</taxon>
        <taxon>Pezizomycotina</taxon>
        <taxon>Sordariomycetes</taxon>
        <taxon>Xylariomycetidae</taxon>
        <taxon>Xylariales</taxon>
        <taxon>Hypoxylaceae</taxon>
        <taxon>Daldinia</taxon>
    </lineage>
</organism>
<dbReference type="Pfam" id="PF05183">
    <property type="entry name" value="RdRP"/>
    <property type="match status" value="1"/>
</dbReference>
<keyword evidence="1" id="KW-0696">RNA-directed RNA polymerase</keyword>
<dbReference type="PANTHER" id="PTHR23079:SF17">
    <property type="entry name" value="RNA-DEPENDENT RNA POLYMERASE"/>
    <property type="match status" value="1"/>
</dbReference>
<dbReference type="Pfam" id="PF25358">
    <property type="entry name" value="PH_fung_RdRP"/>
    <property type="match status" value="1"/>
</dbReference>
<dbReference type="InterPro" id="IPR057503">
    <property type="entry name" value="PH_RdRP"/>
</dbReference>
<feature type="region of interest" description="Disordered" evidence="2">
    <location>
        <begin position="359"/>
        <end position="382"/>
    </location>
</feature>
<dbReference type="InterPro" id="IPR007855">
    <property type="entry name" value="RDRP"/>
</dbReference>
<feature type="region of interest" description="Disordered" evidence="2">
    <location>
        <begin position="1183"/>
        <end position="1213"/>
    </location>
</feature>
<keyword evidence="1" id="KW-0694">RNA-binding</keyword>
<evidence type="ECO:0000259" key="4">
    <source>
        <dbReference type="Pfam" id="PF25358"/>
    </source>
</evidence>
<feature type="compositionally biased region" description="Acidic residues" evidence="2">
    <location>
        <begin position="1187"/>
        <end position="1208"/>
    </location>
</feature>
<evidence type="ECO:0000256" key="1">
    <source>
        <dbReference type="RuleBase" id="RU363098"/>
    </source>
</evidence>
<comment type="similarity">
    <text evidence="1">Belongs to the RdRP family.</text>
</comment>
<feature type="compositionally biased region" description="Polar residues" evidence="2">
    <location>
        <begin position="365"/>
        <end position="382"/>
    </location>
</feature>